<evidence type="ECO:0000313" key="2">
    <source>
        <dbReference type="EMBL" id="PTQ37793.1"/>
    </source>
</evidence>
<accession>A0A2R6WVB5</accession>
<name>A0A2R6WVB5_MARPO</name>
<gene>
    <name evidence="2" type="ORF">MARPO_0055s0063</name>
</gene>
<feature type="compositionally biased region" description="Polar residues" evidence="1">
    <location>
        <begin position="76"/>
        <end position="85"/>
    </location>
</feature>
<protein>
    <submittedName>
        <fullName evidence="2">Uncharacterized protein</fullName>
    </submittedName>
</protein>
<keyword evidence="3" id="KW-1185">Reference proteome</keyword>
<proteinExistence type="predicted"/>
<dbReference type="Proteomes" id="UP000244005">
    <property type="component" value="Unassembled WGS sequence"/>
</dbReference>
<feature type="compositionally biased region" description="Basic residues" evidence="1">
    <location>
        <begin position="94"/>
        <end position="106"/>
    </location>
</feature>
<reference evidence="3" key="1">
    <citation type="journal article" date="2017" name="Cell">
        <title>Insights into land plant evolution garnered from the Marchantia polymorpha genome.</title>
        <authorList>
            <person name="Bowman J.L."/>
            <person name="Kohchi T."/>
            <person name="Yamato K.T."/>
            <person name="Jenkins J."/>
            <person name="Shu S."/>
            <person name="Ishizaki K."/>
            <person name="Yamaoka S."/>
            <person name="Nishihama R."/>
            <person name="Nakamura Y."/>
            <person name="Berger F."/>
            <person name="Adam C."/>
            <person name="Aki S.S."/>
            <person name="Althoff F."/>
            <person name="Araki T."/>
            <person name="Arteaga-Vazquez M.A."/>
            <person name="Balasubrmanian S."/>
            <person name="Barry K."/>
            <person name="Bauer D."/>
            <person name="Boehm C.R."/>
            <person name="Briginshaw L."/>
            <person name="Caballero-Perez J."/>
            <person name="Catarino B."/>
            <person name="Chen F."/>
            <person name="Chiyoda S."/>
            <person name="Chovatia M."/>
            <person name="Davies K.M."/>
            <person name="Delmans M."/>
            <person name="Demura T."/>
            <person name="Dierschke T."/>
            <person name="Dolan L."/>
            <person name="Dorantes-Acosta A.E."/>
            <person name="Eklund D.M."/>
            <person name="Florent S.N."/>
            <person name="Flores-Sandoval E."/>
            <person name="Fujiyama A."/>
            <person name="Fukuzawa H."/>
            <person name="Galik B."/>
            <person name="Grimanelli D."/>
            <person name="Grimwood J."/>
            <person name="Grossniklaus U."/>
            <person name="Hamada T."/>
            <person name="Haseloff J."/>
            <person name="Hetherington A.J."/>
            <person name="Higo A."/>
            <person name="Hirakawa Y."/>
            <person name="Hundley H.N."/>
            <person name="Ikeda Y."/>
            <person name="Inoue K."/>
            <person name="Inoue S.I."/>
            <person name="Ishida S."/>
            <person name="Jia Q."/>
            <person name="Kakita M."/>
            <person name="Kanazawa T."/>
            <person name="Kawai Y."/>
            <person name="Kawashima T."/>
            <person name="Kennedy M."/>
            <person name="Kinose K."/>
            <person name="Kinoshita T."/>
            <person name="Kohara Y."/>
            <person name="Koide E."/>
            <person name="Komatsu K."/>
            <person name="Kopischke S."/>
            <person name="Kubo M."/>
            <person name="Kyozuka J."/>
            <person name="Lagercrantz U."/>
            <person name="Lin S.S."/>
            <person name="Lindquist E."/>
            <person name="Lipzen A.M."/>
            <person name="Lu C.W."/>
            <person name="De Luna E."/>
            <person name="Martienssen R.A."/>
            <person name="Minamino N."/>
            <person name="Mizutani M."/>
            <person name="Mizutani M."/>
            <person name="Mochizuki N."/>
            <person name="Monte I."/>
            <person name="Mosher R."/>
            <person name="Nagasaki H."/>
            <person name="Nakagami H."/>
            <person name="Naramoto S."/>
            <person name="Nishitani K."/>
            <person name="Ohtani M."/>
            <person name="Okamoto T."/>
            <person name="Okumura M."/>
            <person name="Phillips J."/>
            <person name="Pollak B."/>
            <person name="Reinders A."/>
            <person name="Rovekamp M."/>
            <person name="Sano R."/>
            <person name="Sawa S."/>
            <person name="Schmid M.W."/>
            <person name="Shirakawa M."/>
            <person name="Solano R."/>
            <person name="Spunde A."/>
            <person name="Suetsugu N."/>
            <person name="Sugano S."/>
            <person name="Sugiyama A."/>
            <person name="Sun R."/>
            <person name="Suzuki Y."/>
            <person name="Takenaka M."/>
            <person name="Takezawa D."/>
            <person name="Tomogane H."/>
            <person name="Tsuzuki M."/>
            <person name="Ueda T."/>
            <person name="Umeda M."/>
            <person name="Ward J.M."/>
            <person name="Watanabe Y."/>
            <person name="Yazaki K."/>
            <person name="Yokoyama R."/>
            <person name="Yoshitake Y."/>
            <person name="Yotsui I."/>
            <person name="Zachgo S."/>
            <person name="Schmutz J."/>
        </authorList>
    </citation>
    <scope>NUCLEOTIDE SEQUENCE [LARGE SCALE GENOMIC DNA]</scope>
    <source>
        <strain evidence="3">Tak-1</strain>
    </source>
</reference>
<dbReference type="OrthoDB" id="1916775at2759"/>
<dbReference type="Gramene" id="Mp2g19870.1">
    <property type="protein sequence ID" value="Mp2g19870.1.cds"/>
    <property type="gene ID" value="Mp2g19870"/>
</dbReference>
<evidence type="ECO:0000256" key="1">
    <source>
        <dbReference type="SAM" id="MobiDB-lite"/>
    </source>
</evidence>
<sequence length="120" mass="13853">MDSRAIQVYNPSMAALNRARAALSTAERSEMPWLMEEFLAELENFCPVRGSIPPPTRRSPLPVWYTRRPLHDITRILSSRDGTSNSGPKSEGKPKKKFQKCQKLKFRSGSMRNSQFRERR</sequence>
<feature type="region of interest" description="Disordered" evidence="1">
    <location>
        <begin position="75"/>
        <end position="120"/>
    </location>
</feature>
<dbReference type="AlphaFoldDB" id="A0A2R6WVB5"/>
<organism evidence="2 3">
    <name type="scientific">Marchantia polymorpha</name>
    <name type="common">Common liverwort</name>
    <name type="synonym">Marchantia aquatica</name>
    <dbReference type="NCBI Taxonomy" id="3197"/>
    <lineage>
        <taxon>Eukaryota</taxon>
        <taxon>Viridiplantae</taxon>
        <taxon>Streptophyta</taxon>
        <taxon>Embryophyta</taxon>
        <taxon>Marchantiophyta</taxon>
        <taxon>Marchantiopsida</taxon>
        <taxon>Marchantiidae</taxon>
        <taxon>Marchantiales</taxon>
        <taxon>Marchantiaceae</taxon>
        <taxon>Marchantia</taxon>
    </lineage>
</organism>
<evidence type="ECO:0000313" key="3">
    <source>
        <dbReference type="Proteomes" id="UP000244005"/>
    </source>
</evidence>
<dbReference type="EMBL" id="KZ772727">
    <property type="protein sequence ID" value="PTQ37793.1"/>
    <property type="molecule type" value="Genomic_DNA"/>
</dbReference>